<dbReference type="AlphaFoldDB" id="A0AAW2ET96"/>
<comment type="pathway">
    <text evidence="3">Aromatic compound metabolism; melatonin biosynthesis; melatonin from serotonin: step 1/2.</text>
</comment>
<evidence type="ECO:0000256" key="5">
    <source>
        <dbReference type="ARBA" id="ARBA00039114"/>
    </source>
</evidence>
<comment type="catalytic activity">
    <reaction evidence="9">
        <text>dopamine + acetyl-CoA = N-acetyldopamine + CoA + H(+)</text>
        <dbReference type="Rhea" id="RHEA:51388"/>
        <dbReference type="ChEBI" id="CHEBI:15378"/>
        <dbReference type="ChEBI" id="CHEBI:57287"/>
        <dbReference type="ChEBI" id="CHEBI:57288"/>
        <dbReference type="ChEBI" id="CHEBI:59905"/>
        <dbReference type="ChEBI" id="CHEBI:125678"/>
    </reaction>
    <physiologicalReaction direction="left-to-right" evidence="9">
        <dbReference type="Rhea" id="RHEA:51389"/>
    </physiologicalReaction>
</comment>
<evidence type="ECO:0000256" key="12">
    <source>
        <dbReference type="ARBA" id="ARBA00052335"/>
    </source>
</evidence>
<keyword evidence="16" id="KW-1185">Reference proteome</keyword>
<reference evidence="15 16" key="1">
    <citation type="submission" date="2023-03" db="EMBL/GenBank/DDBJ databases">
        <title>High recombination rates correlate with genetic variation in Cardiocondyla obscurior ants.</title>
        <authorList>
            <person name="Errbii M."/>
        </authorList>
    </citation>
    <scope>NUCLEOTIDE SEQUENCE [LARGE SCALE GENOMIC DNA]</scope>
    <source>
        <strain evidence="15">Alpha-2009</strain>
        <tissue evidence="15">Whole body</tissue>
    </source>
</reference>
<evidence type="ECO:0000313" key="16">
    <source>
        <dbReference type="Proteomes" id="UP001430953"/>
    </source>
</evidence>
<evidence type="ECO:0000259" key="14">
    <source>
        <dbReference type="PROSITE" id="PS51186"/>
    </source>
</evidence>
<evidence type="ECO:0000256" key="6">
    <source>
        <dbReference type="ARBA" id="ARBA00050189"/>
    </source>
</evidence>
<dbReference type="InterPro" id="IPR000182">
    <property type="entry name" value="GNAT_dom"/>
</dbReference>
<proteinExistence type="inferred from homology"/>
<comment type="catalytic activity">
    <reaction evidence="11">
        <text>serotonin + hexadecanoyl-CoA = N-hexadecanoyl-serotonin + CoA + H(+)</text>
        <dbReference type="Rhea" id="RHEA:51384"/>
        <dbReference type="ChEBI" id="CHEBI:15378"/>
        <dbReference type="ChEBI" id="CHEBI:57287"/>
        <dbReference type="ChEBI" id="CHEBI:57379"/>
        <dbReference type="ChEBI" id="CHEBI:134059"/>
        <dbReference type="ChEBI" id="CHEBI:350546"/>
    </reaction>
    <physiologicalReaction direction="left-to-right" evidence="11">
        <dbReference type="Rhea" id="RHEA:51385"/>
    </physiologicalReaction>
</comment>
<dbReference type="FunFam" id="3.40.630.30:FF:000046">
    <property type="entry name" value="Dopamine N-acetyltransferase"/>
    <property type="match status" value="1"/>
</dbReference>
<name>A0AAW2ET96_9HYME</name>
<dbReference type="EC" id="2.3.1.87" evidence="5"/>
<dbReference type="CDD" id="cd04301">
    <property type="entry name" value="NAT_SF"/>
    <property type="match status" value="1"/>
</dbReference>
<dbReference type="PROSITE" id="PS51186">
    <property type="entry name" value="GNAT"/>
    <property type="match status" value="1"/>
</dbReference>
<evidence type="ECO:0000256" key="2">
    <source>
        <dbReference type="ARBA" id="ARBA00023315"/>
    </source>
</evidence>
<evidence type="ECO:0000256" key="13">
    <source>
        <dbReference type="ARBA" id="ARBA00052491"/>
    </source>
</evidence>
<feature type="domain" description="N-acetyltransferase" evidence="14">
    <location>
        <begin position="49"/>
        <end position="265"/>
    </location>
</feature>
<evidence type="ECO:0000256" key="1">
    <source>
        <dbReference type="ARBA" id="ARBA00022679"/>
    </source>
</evidence>
<comment type="similarity">
    <text evidence="4">Belongs to the acetyltransferase family. AANAT subfamily.</text>
</comment>
<evidence type="ECO:0000256" key="4">
    <source>
        <dbReference type="ARBA" id="ARBA00038182"/>
    </source>
</evidence>
<dbReference type="SUPFAM" id="SSF55729">
    <property type="entry name" value="Acyl-CoA N-acyltransferases (Nat)"/>
    <property type="match status" value="1"/>
</dbReference>
<dbReference type="Gene3D" id="3.40.630.30">
    <property type="match status" value="1"/>
</dbReference>
<dbReference type="Proteomes" id="UP001430953">
    <property type="component" value="Unassembled WGS sequence"/>
</dbReference>
<dbReference type="PANTHER" id="PTHR20905">
    <property type="entry name" value="N-ACETYLTRANSFERASE-RELATED"/>
    <property type="match status" value="1"/>
</dbReference>
<gene>
    <name evidence="15" type="ORF">PUN28_016032</name>
</gene>
<evidence type="ECO:0000256" key="8">
    <source>
        <dbReference type="ARBA" id="ARBA00051284"/>
    </source>
</evidence>
<dbReference type="GO" id="GO:0004059">
    <property type="term" value="F:aralkylamine N-acetyltransferase activity"/>
    <property type="evidence" value="ECO:0007669"/>
    <property type="project" value="UniProtKB-EC"/>
</dbReference>
<evidence type="ECO:0000256" key="9">
    <source>
        <dbReference type="ARBA" id="ARBA00051711"/>
    </source>
</evidence>
<accession>A0AAW2ET96</accession>
<keyword evidence="2" id="KW-0012">Acyltransferase</keyword>
<comment type="caution">
    <text evidence="15">The sequence shown here is derived from an EMBL/GenBank/DDBJ whole genome shotgun (WGS) entry which is preliminary data.</text>
</comment>
<comment type="catalytic activity">
    <reaction evidence="10">
        <text>serotonin + (9Z)-octadecenoyl-CoA = N-(9Z-octadecenoyl)-serotonin + CoA + H(+)</text>
        <dbReference type="Rhea" id="RHEA:51392"/>
        <dbReference type="ChEBI" id="CHEBI:15378"/>
        <dbReference type="ChEBI" id="CHEBI:57287"/>
        <dbReference type="ChEBI" id="CHEBI:57387"/>
        <dbReference type="ChEBI" id="CHEBI:134064"/>
        <dbReference type="ChEBI" id="CHEBI:350546"/>
    </reaction>
    <physiologicalReaction direction="left-to-right" evidence="10">
        <dbReference type="Rhea" id="RHEA:51393"/>
    </physiologicalReaction>
</comment>
<evidence type="ECO:0000256" key="7">
    <source>
        <dbReference type="ARBA" id="ARBA00050849"/>
    </source>
</evidence>
<comment type="catalytic activity">
    <reaction evidence="8">
        <text>serotonin + (5Z,8Z,11Z,14Z)-eicosatetraenoyl-CoA = N-[(5Z,8Z,11Z,14Z)-eicosatetraenoyl]-serotonin + CoA + H(+)</text>
        <dbReference type="Rhea" id="RHEA:51396"/>
        <dbReference type="ChEBI" id="CHEBI:15378"/>
        <dbReference type="ChEBI" id="CHEBI:57287"/>
        <dbReference type="ChEBI" id="CHEBI:57368"/>
        <dbReference type="ChEBI" id="CHEBI:132255"/>
        <dbReference type="ChEBI" id="CHEBI:350546"/>
    </reaction>
    <physiologicalReaction direction="left-to-right" evidence="8">
        <dbReference type="Rhea" id="RHEA:51397"/>
    </physiologicalReaction>
</comment>
<dbReference type="PANTHER" id="PTHR20905:SF1">
    <property type="entry name" value="AT07410P-RELATED"/>
    <property type="match status" value="1"/>
</dbReference>
<sequence>MENIRAINRVEAIHIDNDKTITSFVKDAPKITRYSLADSADGSNDSMDYHIEVIKKDDKMKVLKFLRRFFFRDEPLNQSIQLIPEGEDSTCIELEEYCSNSSLDNNLSLMAVSSSGAVIGVVLNGKMDPPSNEEPEYIQLCKNAKFKKILRLLHHVDKNVNKDGRFQDANVLEIRIISVDTNWRGKGVAKTLMEKTIEVAKEQEFHYVRADCTSFFSGKLCERIGFHVIHTLNYNEYVDENGKPIFLPLSPHKAAVTYLMKILKN</sequence>
<comment type="catalytic activity">
    <reaction evidence="13">
        <text>serotonin + acetyl-CoA = N-acetylserotonin + CoA + H(+)</text>
        <dbReference type="Rhea" id="RHEA:25217"/>
        <dbReference type="ChEBI" id="CHEBI:15378"/>
        <dbReference type="ChEBI" id="CHEBI:17697"/>
        <dbReference type="ChEBI" id="CHEBI:57287"/>
        <dbReference type="ChEBI" id="CHEBI:57288"/>
        <dbReference type="ChEBI" id="CHEBI:350546"/>
        <dbReference type="EC" id="2.3.1.87"/>
    </reaction>
    <physiologicalReaction direction="left-to-right" evidence="13">
        <dbReference type="Rhea" id="RHEA:25218"/>
    </physiologicalReaction>
</comment>
<comment type="catalytic activity">
    <reaction evidence="6">
        <text>dopamine + (9Z)-octadecenoyl-CoA = N-(9Z-octadecanoyl)-dopamine + CoA + H(+)</text>
        <dbReference type="Rhea" id="RHEA:51380"/>
        <dbReference type="ChEBI" id="CHEBI:15378"/>
        <dbReference type="ChEBI" id="CHEBI:31883"/>
        <dbReference type="ChEBI" id="CHEBI:57287"/>
        <dbReference type="ChEBI" id="CHEBI:57387"/>
        <dbReference type="ChEBI" id="CHEBI:59905"/>
    </reaction>
    <physiologicalReaction direction="left-to-right" evidence="6">
        <dbReference type="Rhea" id="RHEA:51381"/>
    </physiologicalReaction>
</comment>
<comment type="catalytic activity">
    <reaction evidence="7">
        <text>serotonin + octadecanoyl-CoA = N-octadecanoyl-serotonin + CoA + H(+)</text>
        <dbReference type="Rhea" id="RHEA:51400"/>
        <dbReference type="ChEBI" id="CHEBI:15378"/>
        <dbReference type="ChEBI" id="CHEBI:57287"/>
        <dbReference type="ChEBI" id="CHEBI:57394"/>
        <dbReference type="ChEBI" id="CHEBI:134065"/>
        <dbReference type="ChEBI" id="CHEBI:350546"/>
    </reaction>
    <physiologicalReaction direction="left-to-right" evidence="7">
        <dbReference type="Rhea" id="RHEA:51401"/>
    </physiologicalReaction>
</comment>
<evidence type="ECO:0000256" key="11">
    <source>
        <dbReference type="ARBA" id="ARBA00052178"/>
    </source>
</evidence>
<keyword evidence="1" id="KW-0808">Transferase</keyword>
<evidence type="ECO:0000313" key="15">
    <source>
        <dbReference type="EMBL" id="KAL0106028.1"/>
    </source>
</evidence>
<organism evidence="15 16">
    <name type="scientific">Cardiocondyla obscurior</name>
    <dbReference type="NCBI Taxonomy" id="286306"/>
    <lineage>
        <taxon>Eukaryota</taxon>
        <taxon>Metazoa</taxon>
        <taxon>Ecdysozoa</taxon>
        <taxon>Arthropoda</taxon>
        <taxon>Hexapoda</taxon>
        <taxon>Insecta</taxon>
        <taxon>Pterygota</taxon>
        <taxon>Neoptera</taxon>
        <taxon>Endopterygota</taxon>
        <taxon>Hymenoptera</taxon>
        <taxon>Apocrita</taxon>
        <taxon>Aculeata</taxon>
        <taxon>Formicoidea</taxon>
        <taxon>Formicidae</taxon>
        <taxon>Myrmicinae</taxon>
        <taxon>Cardiocondyla</taxon>
    </lineage>
</organism>
<dbReference type="Pfam" id="PF00583">
    <property type="entry name" value="Acetyltransf_1"/>
    <property type="match status" value="1"/>
</dbReference>
<evidence type="ECO:0000256" key="10">
    <source>
        <dbReference type="ARBA" id="ARBA00051823"/>
    </source>
</evidence>
<dbReference type="EMBL" id="JADYXP020000018">
    <property type="protein sequence ID" value="KAL0106028.1"/>
    <property type="molecule type" value="Genomic_DNA"/>
</dbReference>
<dbReference type="InterPro" id="IPR016181">
    <property type="entry name" value="Acyl_CoA_acyltransferase"/>
</dbReference>
<protein>
    <recommendedName>
        <fullName evidence="5">aralkylamine N-acetyltransferase</fullName>
        <ecNumber evidence="5">2.3.1.87</ecNumber>
    </recommendedName>
</protein>
<comment type="catalytic activity">
    <reaction evidence="12">
        <text>dopamine + hexadecanoyl-CoA = N-hexadecanoyl-dopamine + CoA + H(+)</text>
        <dbReference type="Rhea" id="RHEA:51376"/>
        <dbReference type="ChEBI" id="CHEBI:15378"/>
        <dbReference type="ChEBI" id="CHEBI:57287"/>
        <dbReference type="ChEBI" id="CHEBI:57379"/>
        <dbReference type="ChEBI" id="CHEBI:59905"/>
        <dbReference type="ChEBI" id="CHEBI:134058"/>
    </reaction>
    <physiologicalReaction direction="left-to-right" evidence="12">
        <dbReference type="Rhea" id="RHEA:51377"/>
    </physiologicalReaction>
</comment>
<evidence type="ECO:0000256" key="3">
    <source>
        <dbReference type="ARBA" id="ARBA00037926"/>
    </source>
</evidence>